<proteinExistence type="predicted"/>
<accession>A0ABR0A2D0</accession>
<name>A0ABR0A2D0_9CRUS</name>
<sequence>MDQLALFTHEILMRLTIPANTTDWFPNGLTSADAGEEREMALLEGSHPPGPSRQGFTRFGSSSLCVGDHYCSLRRQVSSYSFLIK</sequence>
<organism evidence="1 2">
    <name type="scientific">Daphnia magna</name>
    <dbReference type="NCBI Taxonomy" id="35525"/>
    <lineage>
        <taxon>Eukaryota</taxon>
        <taxon>Metazoa</taxon>
        <taxon>Ecdysozoa</taxon>
        <taxon>Arthropoda</taxon>
        <taxon>Crustacea</taxon>
        <taxon>Branchiopoda</taxon>
        <taxon>Diplostraca</taxon>
        <taxon>Cladocera</taxon>
        <taxon>Anomopoda</taxon>
        <taxon>Daphniidae</taxon>
        <taxon>Daphnia</taxon>
    </lineage>
</organism>
<keyword evidence="2" id="KW-1185">Reference proteome</keyword>
<evidence type="ECO:0000313" key="2">
    <source>
        <dbReference type="Proteomes" id="UP001234178"/>
    </source>
</evidence>
<evidence type="ECO:0000313" key="1">
    <source>
        <dbReference type="EMBL" id="KAK4019324.1"/>
    </source>
</evidence>
<protein>
    <submittedName>
        <fullName evidence="1">Uncharacterized protein</fullName>
    </submittedName>
</protein>
<dbReference type="Proteomes" id="UP001234178">
    <property type="component" value="Unassembled WGS sequence"/>
</dbReference>
<comment type="caution">
    <text evidence="1">The sequence shown here is derived from an EMBL/GenBank/DDBJ whole genome shotgun (WGS) entry which is preliminary data.</text>
</comment>
<dbReference type="EMBL" id="JAOYFB010000036">
    <property type="protein sequence ID" value="KAK4019324.1"/>
    <property type="molecule type" value="Genomic_DNA"/>
</dbReference>
<gene>
    <name evidence="1" type="ORF">OUZ56_001349</name>
</gene>
<reference evidence="1 2" key="1">
    <citation type="journal article" date="2023" name="Nucleic Acids Res.">
        <title>The hologenome of Daphnia magna reveals possible DNA methylation and microbiome-mediated evolution of the host genome.</title>
        <authorList>
            <person name="Chaturvedi A."/>
            <person name="Li X."/>
            <person name="Dhandapani V."/>
            <person name="Marshall H."/>
            <person name="Kissane S."/>
            <person name="Cuenca-Cambronero M."/>
            <person name="Asole G."/>
            <person name="Calvet F."/>
            <person name="Ruiz-Romero M."/>
            <person name="Marangio P."/>
            <person name="Guigo R."/>
            <person name="Rago D."/>
            <person name="Mirbahai L."/>
            <person name="Eastwood N."/>
            <person name="Colbourne J.K."/>
            <person name="Zhou J."/>
            <person name="Mallon E."/>
            <person name="Orsini L."/>
        </authorList>
    </citation>
    <scope>NUCLEOTIDE SEQUENCE [LARGE SCALE GENOMIC DNA]</scope>
    <source>
        <strain evidence="1">LRV0_1</strain>
    </source>
</reference>